<organism evidence="2 3">
    <name type="scientific">Tritrichomonas musculus</name>
    <dbReference type="NCBI Taxonomy" id="1915356"/>
    <lineage>
        <taxon>Eukaryota</taxon>
        <taxon>Metamonada</taxon>
        <taxon>Parabasalia</taxon>
        <taxon>Tritrichomonadida</taxon>
        <taxon>Tritrichomonadidae</taxon>
        <taxon>Tritrichomonas</taxon>
    </lineage>
</organism>
<feature type="region of interest" description="Disordered" evidence="1">
    <location>
        <begin position="59"/>
        <end position="173"/>
    </location>
</feature>
<feature type="compositionally biased region" description="Basic and acidic residues" evidence="1">
    <location>
        <begin position="156"/>
        <end position="169"/>
    </location>
</feature>
<comment type="caution">
    <text evidence="2">The sequence shown here is derived from an EMBL/GenBank/DDBJ whole genome shotgun (WGS) entry which is preliminary data.</text>
</comment>
<gene>
    <name evidence="2" type="ORF">M9Y10_033576</name>
</gene>
<evidence type="ECO:0000313" key="2">
    <source>
        <dbReference type="EMBL" id="KAK8888836.1"/>
    </source>
</evidence>
<proteinExistence type="predicted"/>
<keyword evidence="3" id="KW-1185">Reference proteome</keyword>
<accession>A0ABR2KCH7</accession>
<protein>
    <submittedName>
        <fullName evidence="2">Uncharacterized protein</fullName>
    </submittedName>
</protein>
<dbReference type="Proteomes" id="UP001470230">
    <property type="component" value="Unassembled WGS sequence"/>
</dbReference>
<feature type="compositionally biased region" description="Polar residues" evidence="1">
    <location>
        <begin position="124"/>
        <end position="149"/>
    </location>
</feature>
<feature type="compositionally biased region" description="Low complexity" evidence="1">
    <location>
        <begin position="59"/>
        <end position="118"/>
    </location>
</feature>
<sequence>MSSLFSGSFNFGSTNTGSTGNTGSLFNFGSNNKTTNNSGTSTTTFPSFNFSSLNTLSTNSSTSQASTTSASTTPASTTQASTTPSSTTSASTTPASTTSASTTPASTTSASTTQNSSKPLFDFTSLNKNPSNDSKQKNKTNPINFNLSGGLSFFDPNKKTDKKQSDKKTSLTGGFNMSFGGSGGSMISGGFYEDFLKIDESQIKNKPKEKSTQNPAKPSKTAENLFEVNYVPISGVHFDQIFIQKEKIYEPSDDQSIAPSFNQTRHISQTLDSFL</sequence>
<dbReference type="EMBL" id="JAPFFF010000005">
    <property type="protein sequence ID" value="KAK8888836.1"/>
    <property type="molecule type" value="Genomic_DNA"/>
</dbReference>
<name>A0ABR2KCH7_9EUKA</name>
<evidence type="ECO:0000256" key="1">
    <source>
        <dbReference type="SAM" id="MobiDB-lite"/>
    </source>
</evidence>
<reference evidence="2 3" key="1">
    <citation type="submission" date="2024-04" db="EMBL/GenBank/DDBJ databases">
        <title>Tritrichomonas musculus Genome.</title>
        <authorList>
            <person name="Alves-Ferreira E."/>
            <person name="Grigg M."/>
            <person name="Lorenzi H."/>
            <person name="Galac M."/>
        </authorList>
    </citation>
    <scope>NUCLEOTIDE SEQUENCE [LARGE SCALE GENOMIC DNA]</scope>
    <source>
        <strain evidence="2 3">EAF2021</strain>
    </source>
</reference>
<evidence type="ECO:0000313" key="3">
    <source>
        <dbReference type="Proteomes" id="UP001470230"/>
    </source>
</evidence>